<proteinExistence type="predicted"/>
<comment type="caution">
    <text evidence="2">The sequence shown here is derived from an EMBL/GenBank/DDBJ whole genome shotgun (WGS) entry which is preliminary data.</text>
</comment>
<dbReference type="RefSeq" id="WP_072658668.1">
    <property type="nucleotide sequence ID" value="NZ_BDFD01000002.1"/>
</dbReference>
<gene>
    <name evidence="2" type="ORF">MMIC_P0426</name>
</gene>
<protein>
    <recommendedName>
        <fullName evidence="4">Porin</fullName>
    </recommendedName>
</protein>
<evidence type="ECO:0000313" key="3">
    <source>
        <dbReference type="Proteomes" id="UP000231632"/>
    </source>
</evidence>
<dbReference type="AlphaFoldDB" id="A0A1L8CKR0"/>
<dbReference type="InterPro" id="IPR023614">
    <property type="entry name" value="Porin_dom_sf"/>
</dbReference>
<dbReference type="Gene3D" id="2.40.160.10">
    <property type="entry name" value="Porin"/>
    <property type="match status" value="1"/>
</dbReference>
<reference evidence="2 3" key="1">
    <citation type="journal article" date="2017" name="Arch. Microbiol.">
        <title>Mariprofundus micogutta sp. nov., a novel iron-oxidizing zetaproteobacterium isolated from a deep-sea hydrothermal field at the Bayonnaise knoll of the Izu-Ogasawara arc, and a description of Mariprofundales ord. nov. and Zetaproteobacteria classis nov.</title>
        <authorList>
            <person name="Makita H."/>
            <person name="Tanaka E."/>
            <person name="Mitsunobu S."/>
            <person name="Miyazaki M."/>
            <person name="Nunoura T."/>
            <person name="Uematsu K."/>
            <person name="Takaki Y."/>
            <person name="Nishi S."/>
            <person name="Shimamura S."/>
            <person name="Takai K."/>
        </authorList>
    </citation>
    <scope>NUCLEOTIDE SEQUENCE [LARGE SCALE GENOMIC DNA]</scope>
    <source>
        <strain evidence="2 3">ET2</strain>
    </source>
</reference>
<dbReference type="Proteomes" id="UP000231632">
    <property type="component" value="Unassembled WGS sequence"/>
</dbReference>
<feature type="signal peptide" evidence="1">
    <location>
        <begin position="1"/>
        <end position="22"/>
    </location>
</feature>
<evidence type="ECO:0008006" key="4">
    <source>
        <dbReference type="Google" id="ProtNLM"/>
    </source>
</evidence>
<feature type="chain" id="PRO_5013267690" description="Porin" evidence="1">
    <location>
        <begin position="23"/>
        <end position="384"/>
    </location>
</feature>
<organism evidence="2 3">
    <name type="scientific">Mariprofundus micogutta</name>
    <dbReference type="NCBI Taxonomy" id="1921010"/>
    <lineage>
        <taxon>Bacteria</taxon>
        <taxon>Pseudomonadati</taxon>
        <taxon>Pseudomonadota</taxon>
        <taxon>Candidatius Mariprofundia</taxon>
        <taxon>Mariprofundales</taxon>
        <taxon>Mariprofundaceae</taxon>
        <taxon>Mariprofundus</taxon>
    </lineage>
</organism>
<evidence type="ECO:0000256" key="1">
    <source>
        <dbReference type="SAM" id="SignalP"/>
    </source>
</evidence>
<keyword evidence="3" id="KW-1185">Reference proteome</keyword>
<dbReference type="EMBL" id="BDFD01000002">
    <property type="protein sequence ID" value="GAV19492.1"/>
    <property type="molecule type" value="Genomic_DNA"/>
</dbReference>
<sequence>MKATIRTIAALATMAFATPAIAGGVSVYDDGESKLKIEALIYANSFYQTDDRVTTGTSVKTKTTGTHIDRAYFTAKYYFNNDWMMRLTTDMGNEAALGKDQNIYLKYAYVEGKLAGKAAVMRLGQSHTPWIDYEQGLWKHRYVAKVMSDTYKFDTSADLGFGLKGKLADGMVDYFVTATNGTGYGKGNPTSGTEAGQYGARVGIHPIKGLDIDFGFNSGYKGTRKNINNVKTLGVKSDLTQAMISYGTKEFRLGANYMVNKDKAKSATASSSHGGNTSSGFTTALAGDEVKSTGYAVWGWAKIPGTQIGAFGRFENLKNQKTSGGVVTPTKEKIDRFVAGLEYSPIKNITFAAVVDSSKLKNRGGNSAVTDKDFRWGLYSQIKL</sequence>
<keyword evidence="1" id="KW-0732">Signal</keyword>
<dbReference type="SUPFAM" id="SSF56935">
    <property type="entry name" value="Porins"/>
    <property type="match status" value="1"/>
</dbReference>
<dbReference type="STRING" id="1921010.MMIC_P0426"/>
<name>A0A1L8CKR0_9PROT</name>
<accession>A0A1L8CKR0</accession>
<evidence type="ECO:0000313" key="2">
    <source>
        <dbReference type="EMBL" id="GAV19492.1"/>
    </source>
</evidence>